<dbReference type="Gramene" id="ORUFI08G04570.1">
    <property type="protein sequence ID" value="ORUFI08G04570.1"/>
    <property type="gene ID" value="ORUFI08G04570"/>
</dbReference>
<dbReference type="EnsemblPlants" id="ORUFI08G04570.1">
    <property type="protein sequence ID" value="ORUFI08G04570.1"/>
    <property type="gene ID" value="ORUFI08G04570"/>
</dbReference>
<reference evidence="1" key="2">
    <citation type="submission" date="2015-06" db="UniProtKB">
        <authorList>
            <consortium name="EnsemblPlants"/>
        </authorList>
    </citation>
    <scope>IDENTIFICATION</scope>
</reference>
<dbReference type="HOGENOM" id="CLU_2296332_0_0_1"/>
<name>A0A0E0QEU0_ORYRU</name>
<dbReference type="Proteomes" id="UP000008022">
    <property type="component" value="Unassembled WGS sequence"/>
</dbReference>
<accession>A0A0E0QEU0</accession>
<keyword evidence="2" id="KW-1185">Reference proteome</keyword>
<organism evidence="1 2">
    <name type="scientific">Oryza rufipogon</name>
    <name type="common">Brownbeard rice</name>
    <name type="synonym">Asian wild rice</name>
    <dbReference type="NCBI Taxonomy" id="4529"/>
    <lineage>
        <taxon>Eukaryota</taxon>
        <taxon>Viridiplantae</taxon>
        <taxon>Streptophyta</taxon>
        <taxon>Embryophyta</taxon>
        <taxon>Tracheophyta</taxon>
        <taxon>Spermatophyta</taxon>
        <taxon>Magnoliopsida</taxon>
        <taxon>Liliopsida</taxon>
        <taxon>Poales</taxon>
        <taxon>Poaceae</taxon>
        <taxon>BOP clade</taxon>
        <taxon>Oryzoideae</taxon>
        <taxon>Oryzeae</taxon>
        <taxon>Oryzinae</taxon>
        <taxon>Oryza</taxon>
    </lineage>
</organism>
<evidence type="ECO:0000313" key="1">
    <source>
        <dbReference type="EnsemblPlants" id="ORUFI08G04570.1"/>
    </source>
</evidence>
<sequence length="101" mass="10493">MEEAVSVHPRPLGGRIRRLARLVALGGIGGVGGREVGGGTGGGGGIGGGRLARAEAEAEARLEASPAEAAEVPYVRLKWAKTLTLQELEKQRVAWIMSHLT</sequence>
<reference evidence="2" key="1">
    <citation type="submission" date="2013-06" db="EMBL/GenBank/DDBJ databases">
        <authorList>
            <person name="Zhao Q."/>
        </authorList>
    </citation>
    <scope>NUCLEOTIDE SEQUENCE</scope>
    <source>
        <strain evidence="2">cv. W1943</strain>
    </source>
</reference>
<dbReference type="AlphaFoldDB" id="A0A0E0QEU0"/>
<evidence type="ECO:0000313" key="2">
    <source>
        <dbReference type="Proteomes" id="UP000008022"/>
    </source>
</evidence>
<proteinExistence type="predicted"/>
<protein>
    <submittedName>
        <fullName evidence="1">Uncharacterized protein</fullName>
    </submittedName>
</protein>